<accession>A0A6A7NB65</accession>
<protein>
    <submittedName>
        <fullName evidence="2">Uncharacterized protein</fullName>
    </submittedName>
</protein>
<proteinExistence type="predicted"/>
<reference evidence="2 3" key="1">
    <citation type="submission" date="2019-10" db="EMBL/GenBank/DDBJ databases">
        <title>Two novel species isolated from a subtropical stream in China.</title>
        <authorList>
            <person name="Lu H."/>
        </authorList>
    </citation>
    <scope>NUCLEOTIDE SEQUENCE [LARGE SCALE GENOMIC DNA]</scope>
    <source>
        <strain evidence="2 3">FT29W</strain>
    </source>
</reference>
<feature type="region of interest" description="Disordered" evidence="1">
    <location>
        <begin position="23"/>
        <end position="54"/>
    </location>
</feature>
<dbReference type="RefSeq" id="WP_152840952.1">
    <property type="nucleotide sequence ID" value="NZ_WHUG01000015.1"/>
</dbReference>
<comment type="caution">
    <text evidence="2">The sequence shown here is derived from an EMBL/GenBank/DDBJ whole genome shotgun (WGS) entry which is preliminary data.</text>
</comment>
<organism evidence="2 3">
    <name type="scientific">Rugamonas aquatica</name>
    <dbReference type="NCBI Taxonomy" id="2743357"/>
    <lineage>
        <taxon>Bacteria</taxon>
        <taxon>Pseudomonadati</taxon>
        <taxon>Pseudomonadota</taxon>
        <taxon>Betaproteobacteria</taxon>
        <taxon>Burkholderiales</taxon>
        <taxon>Oxalobacteraceae</taxon>
        <taxon>Telluria group</taxon>
        <taxon>Rugamonas</taxon>
    </lineage>
</organism>
<dbReference type="AlphaFoldDB" id="A0A6A7NB65"/>
<evidence type="ECO:0000313" key="3">
    <source>
        <dbReference type="Proteomes" id="UP000440498"/>
    </source>
</evidence>
<keyword evidence="3" id="KW-1185">Reference proteome</keyword>
<feature type="compositionally biased region" description="Low complexity" evidence="1">
    <location>
        <begin position="37"/>
        <end position="49"/>
    </location>
</feature>
<dbReference type="EMBL" id="WHUG01000015">
    <property type="protein sequence ID" value="MQA41757.1"/>
    <property type="molecule type" value="Genomic_DNA"/>
</dbReference>
<gene>
    <name evidence="2" type="ORF">GEV02_26780</name>
</gene>
<dbReference type="Proteomes" id="UP000440498">
    <property type="component" value="Unassembled WGS sequence"/>
</dbReference>
<sequence length="659" mass="71930">MAICGKCGGKFTGTSCPFCAPKKTTAPKRKLSSEFPSASSSSAAASSSSLPPQQVRKQRVLAPGYALLHTLGRCKLDAHGGDGAYANWMQRYFEAVIAGGQTNCKYVDRLVYQGAVGNANTAQLSRETNPQIRSEFERVLDSPELKTIDIVILNWHIRYTGTPNGYTGRGLNQALINSLHKMAAEAEKRLVIVYTVHENSSVKRISKTSEQPSGLITLNPAVHGHMQEEFPADDVQGLQSQVPGLMTSLHTTVLSRIFHYLGYLDPPTLPGIVRPTNPLPVPRLTDDPKTKQCLAILMQELRLRLNLSRQTVGAVAPGEAGIVLFGMISARHGTTRSNVQALCAALTLAAIPDTFRVIIAGKEEEADLVSDLRDLATTTPRLRVIGLLKSFDELAHCKYALSFDTHGFRTNASAMINVMRAGHLLFSRNGGESDDQLIQRTVNFIRQAGPRAQPVSYMISQQMPRCLDSDEQIVGRRLGQFFDSIAAKDSANFVDTSLDKMLGEPEEDEQMASAGAVGMILNFQANSFPLHTRPDIRLRVQHWTEPDGDCGIYALGILANRPFTRPSLAQHLRTLGGAQANQLADSFTGLFQTRWLGLQQMYGIGHLLGLADIALVGFNPLQNTWSSLHGDPTTSLHIVAHVPAALGSQNNHWVVMSRL</sequence>
<evidence type="ECO:0000256" key="1">
    <source>
        <dbReference type="SAM" id="MobiDB-lite"/>
    </source>
</evidence>
<name>A0A6A7NB65_9BURK</name>
<evidence type="ECO:0000313" key="2">
    <source>
        <dbReference type="EMBL" id="MQA41757.1"/>
    </source>
</evidence>